<gene>
    <name evidence="3" type="ORF">ACG01O_11380</name>
</gene>
<keyword evidence="4" id="KW-1185">Reference proteome</keyword>
<evidence type="ECO:0000313" key="3">
    <source>
        <dbReference type="EMBL" id="MFG6467211.1"/>
    </source>
</evidence>
<reference evidence="3 4" key="1">
    <citation type="submission" date="2024-08" db="EMBL/GenBank/DDBJ databases">
        <authorList>
            <person name="Lu H."/>
        </authorList>
    </citation>
    <scope>NUCLEOTIDE SEQUENCE [LARGE SCALE GENOMIC DNA]</scope>
    <source>
        <strain evidence="3 4">BYS87W</strain>
    </source>
</reference>
<feature type="region of interest" description="Disordered" evidence="1">
    <location>
        <begin position="23"/>
        <end position="46"/>
    </location>
</feature>
<keyword evidence="2" id="KW-0732">Signal</keyword>
<sequence>MRRTGFQWVALALLMLTLQACQRPGPGPGPDSDTAAASAPAGAADDSPGALMAQVFAGWKADAPHAVDMPAEPGSPEKTSRVLVSPMQVIALDADHRALVVAGPLDGGRGEPVDGHATGASVSVYGFERRDGRWFATFARPALTWTGFFGTPGELKQQALAPGRVALSIENGSCWQGFCGSWVEVFGVTAAGVQPLFNERIATSAAGAVEGCSEWLEGKKADAAEASLTADNCFDIQGTWRFEAATGTGWPDAVLTFTGTEAAQEPPGAPLTRRTIDEQRVLRHDGTTYRPLHGRNPTHDI</sequence>
<organism evidence="3 4">
    <name type="scientific">Pelomonas baiyunensis</name>
    <dbReference type="NCBI Taxonomy" id="3299026"/>
    <lineage>
        <taxon>Bacteria</taxon>
        <taxon>Pseudomonadati</taxon>
        <taxon>Pseudomonadota</taxon>
        <taxon>Betaproteobacteria</taxon>
        <taxon>Burkholderiales</taxon>
        <taxon>Sphaerotilaceae</taxon>
        <taxon>Roseateles</taxon>
    </lineage>
</organism>
<name>A0ABW7GZ06_9BURK</name>
<accession>A0ABW7GZ06</accession>
<comment type="caution">
    <text evidence="3">The sequence shown here is derived from an EMBL/GenBank/DDBJ whole genome shotgun (WGS) entry which is preliminary data.</text>
</comment>
<feature type="chain" id="PRO_5046127258" description="Lipoprotein" evidence="2">
    <location>
        <begin position="23"/>
        <end position="301"/>
    </location>
</feature>
<proteinExistence type="predicted"/>
<evidence type="ECO:0000256" key="2">
    <source>
        <dbReference type="SAM" id="SignalP"/>
    </source>
</evidence>
<feature type="signal peptide" evidence="2">
    <location>
        <begin position="1"/>
        <end position="22"/>
    </location>
</feature>
<feature type="compositionally biased region" description="Low complexity" evidence="1">
    <location>
        <begin position="30"/>
        <end position="46"/>
    </location>
</feature>
<dbReference type="EMBL" id="JBIGIB010000003">
    <property type="protein sequence ID" value="MFG6467211.1"/>
    <property type="molecule type" value="Genomic_DNA"/>
</dbReference>
<dbReference type="RefSeq" id="WP_394384592.1">
    <property type="nucleotide sequence ID" value="NZ_JBIGIB010000003.1"/>
</dbReference>
<protein>
    <recommendedName>
        <fullName evidence="5">Lipoprotein</fullName>
    </recommendedName>
</protein>
<dbReference type="PROSITE" id="PS51257">
    <property type="entry name" value="PROKAR_LIPOPROTEIN"/>
    <property type="match status" value="1"/>
</dbReference>
<evidence type="ECO:0008006" key="5">
    <source>
        <dbReference type="Google" id="ProtNLM"/>
    </source>
</evidence>
<evidence type="ECO:0000313" key="4">
    <source>
        <dbReference type="Proteomes" id="UP001606303"/>
    </source>
</evidence>
<dbReference type="Proteomes" id="UP001606303">
    <property type="component" value="Unassembled WGS sequence"/>
</dbReference>
<evidence type="ECO:0000256" key="1">
    <source>
        <dbReference type="SAM" id="MobiDB-lite"/>
    </source>
</evidence>